<dbReference type="Gene3D" id="3.40.50.720">
    <property type="entry name" value="NAD(P)-binding Rossmann-like Domain"/>
    <property type="match status" value="1"/>
</dbReference>
<dbReference type="AlphaFoldDB" id="A0A5Q2TTE9"/>
<dbReference type="Pfam" id="PF22725">
    <property type="entry name" value="GFO_IDH_MocA_C3"/>
    <property type="match status" value="1"/>
</dbReference>
<accession>A0A5Q2TTE9</accession>
<gene>
    <name evidence="3" type="ORF">GI584_05180</name>
</gene>
<dbReference type="Gene3D" id="3.30.360.10">
    <property type="entry name" value="Dihydrodipicolinate Reductase, domain 2"/>
    <property type="match status" value="1"/>
</dbReference>
<name>A0A5Q2TTE9_9BACI</name>
<dbReference type="InterPro" id="IPR000683">
    <property type="entry name" value="Gfo/Idh/MocA-like_OxRdtase_N"/>
</dbReference>
<protein>
    <submittedName>
        <fullName evidence="3">Gfo/Idh/MocA family oxidoreductase</fullName>
    </submittedName>
</protein>
<proteinExistence type="predicted"/>
<sequence>MLELGHECLGLYETENVSLANSIAKKYQLQIVNDMEFLLVDEVELVGCASVNNEKINVIEKCEQYGKHVMIDKPAVTNRRDLARLKEVMDKGKIQVGMLLTERFRPALYTLKKQIDKGELGEIISISMRKPHQLNSSKRPRWHFSKEQSGGIIIDLFIHDIDLLRWLTRSEIQSVSSYMTKNICPEYPSFYDTAGLQIVMEGGIISQLYADWHTPDKSWTWGDCRIFVVGTKGVSEVRLEGDPFISKEEILLQVSDEDELAKINMIAAPVTITADFLNRILWANSILGHQDILTATEATIIADEQAERIEHKSLYDH</sequence>
<organism evidence="3 4">
    <name type="scientific">Gracilibacillus salitolerans</name>
    <dbReference type="NCBI Taxonomy" id="2663022"/>
    <lineage>
        <taxon>Bacteria</taxon>
        <taxon>Bacillati</taxon>
        <taxon>Bacillota</taxon>
        <taxon>Bacilli</taxon>
        <taxon>Bacillales</taxon>
        <taxon>Bacillaceae</taxon>
        <taxon>Gracilibacillus</taxon>
    </lineage>
</organism>
<reference evidence="3 4" key="1">
    <citation type="submission" date="2019-11" db="EMBL/GenBank/DDBJ databases">
        <title>Gracilibacillus salitolerans sp. nov., a moderate halophile isolated from a saline soil in northwest China.</title>
        <authorList>
            <person name="Gan L."/>
        </authorList>
    </citation>
    <scope>NUCLEOTIDE SEQUENCE [LARGE SCALE GENOMIC DNA]</scope>
    <source>
        <strain evidence="3 4">SCU50</strain>
    </source>
</reference>
<evidence type="ECO:0000259" key="1">
    <source>
        <dbReference type="Pfam" id="PF01408"/>
    </source>
</evidence>
<evidence type="ECO:0000313" key="3">
    <source>
        <dbReference type="EMBL" id="QGH36930.1"/>
    </source>
</evidence>
<feature type="domain" description="GFO/IDH/MocA-like oxidoreductase" evidence="2">
    <location>
        <begin position="110"/>
        <end position="234"/>
    </location>
</feature>
<dbReference type="PANTHER" id="PTHR43377">
    <property type="entry name" value="BILIVERDIN REDUCTASE A"/>
    <property type="match status" value="1"/>
</dbReference>
<dbReference type="SUPFAM" id="SSF55347">
    <property type="entry name" value="Glyceraldehyde-3-phosphate dehydrogenase-like, C-terminal domain"/>
    <property type="match status" value="1"/>
</dbReference>
<feature type="domain" description="Gfo/Idh/MocA-like oxidoreductase N-terminal" evidence="1">
    <location>
        <begin position="19"/>
        <end position="95"/>
    </location>
</feature>
<dbReference type="Pfam" id="PF01408">
    <property type="entry name" value="GFO_IDH_MocA"/>
    <property type="match status" value="1"/>
</dbReference>
<dbReference type="InterPro" id="IPR036291">
    <property type="entry name" value="NAD(P)-bd_dom_sf"/>
</dbReference>
<dbReference type="PANTHER" id="PTHR43377:SF1">
    <property type="entry name" value="BILIVERDIN REDUCTASE A"/>
    <property type="match status" value="1"/>
</dbReference>
<keyword evidence="4" id="KW-1185">Reference proteome</keyword>
<evidence type="ECO:0000259" key="2">
    <source>
        <dbReference type="Pfam" id="PF22725"/>
    </source>
</evidence>
<dbReference type="InterPro" id="IPR055170">
    <property type="entry name" value="GFO_IDH_MocA-like_dom"/>
</dbReference>
<dbReference type="SUPFAM" id="SSF51735">
    <property type="entry name" value="NAD(P)-binding Rossmann-fold domains"/>
    <property type="match status" value="1"/>
</dbReference>
<dbReference type="EMBL" id="CP045915">
    <property type="protein sequence ID" value="QGH36930.1"/>
    <property type="molecule type" value="Genomic_DNA"/>
</dbReference>
<evidence type="ECO:0000313" key="4">
    <source>
        <dbReference type="Proteomes" id="UP000339690"/>
    </source>
</evidence>
<dbReference type="GO" id="GO:0000166">
    <property type="term" value="F:nucleotide binding"/>
    <property type="evidence" value="ECO:0007669"/>
    <property type="project" value="InterPro"/>
</dbReference>
<dbReference type="KEGG" id="grc:GI584_05180"/>
<dbReference type="Proteomes" id="UP000339690">
    <property type="component" value="Chromosome"/>
</dbReference>
<dbReference type="InterPro" id="IPR051450">
    <property type="entry name" value="Gfo/Idh/MocA_Oxidoreductases"/>
</dbReference>